<dbReference type="PANTHER" id="PTHR47197:SF3">
    <property type="entry name" value="DIHYDRO-HEME D1 DEHYDROGENASE"/>
    <property type="match status" value="1"/>
</dbReference>
<feature type="signal peptide" evidence="1">
    <location>
        <begin position="1"/>
        <end position="25"/>
    </location>
</feature>
<organism evidence="2 3">
    <name type="scientific">Edaphobacter modestus</name>
    <dbReference type="NCBI Taxonomy" id="388466"/>
    <lineage>
        <taxon>Bacteria</taxon>
        <taxon>Pseudomonadati</taxon>
        <taxon>Acidobacteriota</taxon>
        <taxon>Terriglobia</taxon>
        <taxon>Terriglobales</taxon>
        <taxon>Acidobacteriaceae</taxon>
        <taxon>Edaphobacter</taxon>
    </lineage>
</organism>
<comment type="caution">
    <text evidence="2">The sequence shown here is derived from an EMBL/GenBank/DDBJ whole genome shotgun (WGS) entry which is preliminary data.</text>
</comment>
<gene>
    <name evidence="2" type="ORF">BDD14_0630</name>
</gene>
<dbReference type="InterPro" id="IPR051200">
    <property type="entry name" value="Host-pathogen_enzymatic-act"/>
</dbReference>
<dbReference type="SUPFAM" id="SSF75011">
    <property type="entry name" value="3-carboxy-cis,cis-mucoante lactonizing enzyme"/>
    <property type="match status" value="1"/>
</dbReference>
<dbReference type="Proteomes" id="UP000292958">
    <property type="component" value="Unassembled WGS sequence"/>
</dbReference>
<reference evidence="2 3" key="1">
    <citation type="submission" date="2019-02" db="EMBL/GenBank/DDBJ databases">
        <title>Genomic Encyclopedia of Archaeal and Bacterial Type Strains, Phase II (KMG-II): from individual species to whole genera.</title>
        <authorList>
            <person name="Goeker M."/>
        </authorList>
    </citation>
    <scope>NUCLEOTIDE SEQUENCE [LARGE SCALE GENOMIC DNA]</scope>
    <source>
        <strain evidence="2 3">DSM 18101</strain>
    </source>
</reference>
<feature type="chain" id="PRO_5020339698" description="DNA-binding beta-propeller fold protein YncE" evidence="1">
    <location>
        <begin position="26"/>
        <end position="351"/>
    </location>
</feature>
<protein>
    <recommendedName>
        <fullName evidence="4">DNA-binding beta-propeller fold protein YncE</fullName>
    </recommendedName>
</protein>
<dbReference type="AlphaFoldDB" id="A0A4Q7YPC2"/>
<evidence type="ECO:0008006" key="4">
    <source>
        <dbReference type="Google" id="ProtNLM"/>
    </source>
</evidence>
<dbReference type="OrthoDB" id="104872at2"/>
<dbReference type="EMBL" id="SHKW01000001">
    <property type="protein sequence ID" value="RZU39270.1"/>
    <property type="molecule type" value="Genomic_DNA"/>
</dbReference>
<sequence length="351" mass="38521">MKSAFQFSSALLLGSLALSSQSSFAADKLPHQPVTLIRNIAVPSVEKGDFDHFAVDLKRGHLFVSAEVNHSVEMFDLKTGEHLQSLSGYKTPHSLAFVPEKDELLVADGGDSALDVVSGEDYHRIDRIQLIDGSATGKGDSPDAAYYDAANRLYYIGNGGISAKLETSKVSIYSVDQNKLIGDIDIPTNNVEAMGIDNNTHRLFVNMRDHHEVGIFDLNTKQMIKTFTVDGMNRNTSLIVDSKSKRVFVAGRAPGTLYVFDEDGKKITQMSVIDVNDDMNFDPIMKRLYVSGSQGLSIFHQDTPDTYTEMANIPTNGGKTSTYVPSVHQLYVIHPKTTIDGSGLLVYHVNN</sequence>
<evidence type="ECO:0000256" key="1">
    <source>
        <dbReference type="SAM" id="SignalP"/>
    </source>
</evidence>
<dbReference type="Gene3D" id="2.130.10.10">
    <property type="entry name" value="YVTN repeat-like/Quinoprotein amine dehydrogenase"/>
    <property type="match status" value="1"/>
</dbReference>
<dbReference type="RefSeq" id="WP_130417506.1">
    <property type="nucleotide sequence ID" value="NZ_SHKW01000001.1"/>
</dbReference>
<keyword evidence="1" id="KW-0732">Signal</keyword>
<accession>A0A4Q7YPC2</accession>
<name>A0A4Q7YPC2_9BACT</name>
<proteinExistence type="predicted"/>
<evidence type="ECO:0000313" key="2">
    <source>
        <dbReference type="EMBL" id="RZU39270.1"/>
    </source>
</evidence>
<evidence type="ECO:0000313" key="3">
    <source>
        <dbReference type="Proteomes" id="UP000292958"/>
    </source>
</evidence>
<dbReference type="PANTHER" id="PTHR47197">
    <property type="entry name" value="PROTEIN NIRF"/>
    <property type="match status" value="1"/>
</dbReference>
<dbReference type="InterPro" id="IPR015943">
    <property type="entry name" value="WD40/YVTN_repeat-like_dom_sf"/>
</dbReference>
<keyword evidence="3" id="KW-1185">Reference proteome</keyword>